<keyword evidence="1" id="KW-1133">Transmembrane helix</keyword>
<keyword evidence="1" id="KW-0812">Transmembrane</keyword>
<feature type="transmembrane region" description="Helical" evidence="1">
    <location>
        <begin position="108"/>
        <end position="128"/>
    </location>
</feature>
<reference evidence="2 3" key="1">
    <citation type="submission" date="2017-05" db="EMBL/GenBank/DDBJ databases">
        <authorList>
            <person name="Varghese N."/>
            <person name="Submissions S."/>
        </authorList>
    </citation>
    <scope>NUCLEOTIDE SEQUENCE [LARGE SCALE GENOMIC DNA]</scope>
    <source>
        <strain evidence="2 3">DSM 19036</strain>
    </source>
</reference>
<evidence type="ECO:0000313" key="2">
    <source>
        <dbReference type="EMBL" id="SMO87723.1"/>
    </source>
</evidence>
<dbReference type="Proteomes" id="UP000320300">
    <property type="component" value="Unassembled WGS sequence"/>
</dbReference>
<keyword evidence="1" id="KW-0472">Membrane</keyword>
<organism evidence="2 3">
    <name type="scientific">Pedobacter westerhofensis</name>
    <dbReference type="NCBI Taxonomy" id="425512"/>
    <lineage>
        <taxon>Bacteria</taxon>
        <taxon>Pseudomonadati</taxon>
        <taxon>Bacteroidota</taxon>
        <taxon>Sphingobacteriia</taxon>
        <taxon>Sphingobacteriales</taxon>
        <taxon>Sphingobacteriaceae</taxon>
        <taxon>Pedobacter</taxon>
    </lineage>
</organism>
<name>A0A521EUW8_9SPHI</name>
<evidence type="ECO:0000256" key="1">
    <source>
        <dbReference type="SAM" id="Phobius"/>
    </source>
</evidence>
<evidence type="ECO:0000313" key="3">
    <source>
        <dbReference type="Proteomes" id="UP000320300"/>
    </source>
</evidence>
<dbReference type="AlphaFoldDB" id="A0A521EUW8"/>
<proteinExistence type="predicted"/>
<gene>
    <name evidence="2" type="ORF">SAMN06265348_109165</name>
</gene>
<sequence>MRIMKTDAPCNDICGNQNIYIMATLALTHQPTISLWAKFITFADSQKENRLAWFLVSLILHATMLVPITFILVYSLDGHVIPCLAVSMIIFFANIVANMSGANTRSTIFLFGLSLLIHSVILIITVAGI</sequence>
<protein>
    <submittedName>
        <fullName evidence="2">Uncharacterized protein</fullName>
    </submittedName>
</protein>
<keyword evidence="3" id="KW-1185">Reference proteome</keyword>
<feature type="transmembrane region" description="Helical" evidence="1">
    <location>
        <begin position="51"/>
        <end position="73"/>
    </location>
</feature>
<feature type="transmembrane region" description="Helical" evidence="1">
    <location>
        <begin position="79"/>
        <end position="96"/>
    </location>
</feature>
<accession>A0A521EUW8</accession>
<dbReference type="EMBL" id="FXTN01000009">
    <property type="protein sequence ID" value="SMO87723.1"/>
    <property type="molecule type" value="Genomic_DNA"/>
</dbReference>